<keyword evidence="5 8" id="KW-1133">Transmembrane helix</keyword>
<evidence type="ECO:0000256" key="2">
    <source>
        <dbReference type="ARBA" id="ARBA00005346"/>
    </source>
</evidence>
<evidence type="ECO:0000256" key="4">
    <source>
        <dbReference type="ARBA" id="ARBA00022692"/>
    </source>
</evidence>
<evidence type="ECO:0000313" key="11">
    <source>
        <dbReference type="Proteomes" id="UP000001977"/>
    </source>
</evidence>
<protein>
    <submittedName>
        <fullName evidence="10">K(+)/H(+) antiporter subunit D (pH adaptation potassium efflux system protein D)</fullName>
    </submittedName>
</protein>
<reference evidence="10 11" key="1">
    <citation type="journal article" date="2006" name="J. Bacteriol.">
        <title>Comparison of the genome sequence of the poultry pathogen Bordetella avium with those of B. bronchiseptica, B. pertussis, and B. parapertussis reveals extensive diversity in surface structures associated with host interaction.</title>
        <authorList>
            <person name="Sebaihia M."/>
            <person name="Preston A."/>
            <person name="Maskell D.J."/>
            <person name="Kuzmiak H."/>
            <person name="Connell T.D."/>
            <person name="King N.D."/>
            <person name="Orndorff P.E."/>
            <person name="Miyamoto D.M."/>
            <person name="Thomson N.R."/>
            <person name="Harris D."/>
            <person name="Goble A."/>
            <person name="Lord A."/>
            <person name="Murphy L."/>
            <person name="Quail M.A."/>
            <person name="Rutter S."/>
            <person name="Squares R."/>
            <person name="Squares S."/>
            <person name="Woodward J."/>
            <person name="Parkhill J."/>
            <person name="Temple L.M."/>
        </authorList>
    </citation>
    <scope>NUCLEOTIDE SEQUENCE [LARGE SCALE GENOMIC DNA]</scope>
    <source>
        <strain evidence="10 11">197N</strain>
    </source>
</reference>
<feature type="transmembrane region" description="Helical" evidence="8">
    <location>
        <begin position="218"/>
        <end position="240"/>
    </location>
</feature>
<feature type="transmembrane region" description="Helical" evidence="8">
    <location>
        <begin position="338"/>
        <end position="356"/>
    </location>
</feature>
<dbReference type="AlphaFoldDB" id="Q2KZX3"/>
<feature type="transmembrane region" description="Helical" evidence="8">
    <location>
        <begin position="169"/>
        <end position="192"/>
    </location>
</feature>
<dbReference type="KEGG" id="bav:BAV2000"/>
<keyword evidence="11" id="KW-1185">Reference proteome</keyword>
<evidence type="ECO:0000313" key="10">
    <source>
        <dbReference type="EMBL" id="CAJ49609.1"/>
    </source>
</evidence>
<feature type="transmembrane region" description="Helical" evidence="8">
    <location>
        <begin position="35"/>
        <end position="60"/>
    </location>
</feature>
<dbReference type="Proteomes" id="UP000001977">
    <property type="component" value="Chromosome"/>
</dbReference>
<proteinExistence type="inferred from homology"/>
<dbReference type="InterPro" id="IPR001750">
    <property type="entry name" value="ND/Mrp_TM"/>
</dbReference>
<dbReference type="HOGENOM" id="CLU_007100_9_2_4"/>
<feature type="transmembrane region" description="Helical" evidence="8">
    <location>
        <begin position="80"/>
        <end position="109"/>
    </location>
</feature>
<keyword evidence="3" id="KW-1003">Cell membrane</keyword>
<feature type="transmembrane region" description="Helical" evidence="8">
    <location>
        <begin position="444"/>
        <end position="462"/>
    </location>
</feature>
<dbReference type="PANTHER" id="PTHR42703:SF1">
    <property type="entry name" value="NA(+)_H(+) ANTIPORTER SUBUNIT D1"/>
    <property type="match status" value="1"/>
</dbReference>
<sequence length="540" mass="56132">MIDWQQHLPIYPIAVPLVAGALMLLLADTRRRERAFIAVASTLVQLLSAIALLALAAGAYDIWPDGIGVYLPGDWPAPFGIVLVVDRLAAIMLTLTATLGLATLVYSLARWDRAGVHFHSLFQFLLMGLNGAFLTGDLFNLFVFFEVLLAASYGLLLHGSGGARVSAGLQYIAVNLVASFLLLISIALIYGVTGTLNMADLAVRAGQLVGSDRRLFEAGAAILGVAFLVKAGAWPLNFWLVSGYGSACPPVAAMFSIMTKVGIYSLLRIGSLLLPTGAPAAFSLDWMFAVGLATLIFGGVGILASQQLEKLVGYCVIVSAGTLLTALGMPGVTLTGPALFYLISSVLGTSAFFLLVELIERTRSFGANVLAVTMDNFDLDDPASRSDDVVGVAIPAAMAFLGLAFVACALLVTGLPPLSGFVAKFSLLSAAVSAANTSAPPMDAWLLVAGVLLSGLAGLIALGRTGIRVFWSSEDRSTPRLRLLEAGPVAVLILLCVALAAGAGPVSAYLDAAAQSLDAPADYVNAVLSKQPVRVLGGGH</sequence>
<dbReference type="eggNOG" id="COG0651">
    <property type="taxonomic scope" value="Bacteria"/>
</dbReference>
<comment type="subcellular location">
    <subcellularLocation>
        <location evidence="1">Cell membrane</location>
        <topology evidence="1">Multi-pass membrane protein</topology>
    </subcellularLocation>
    <subcellularLocation>
        <location evidence="7">Membrane</location>
        <topology evidence="7">Multi-pass membrane protein</topology>
    </subcellularLocation>
</comment>
<evidence type="ECO:0000256" key="8">
    <source>
        <dbReference type="SAM" id="Phobius"/>
    </source>
</evidence>
<feature type="transmembrane region" description="Helical" evidence="8">
    <location>
        <begin position="483"/>
        <end position="503"/>
    </location>
</feature>
<dbReference type="NCBIfam" id="NF009309">
    <property type="entry name" value="PRK12666.1"/>
    <property type="match status" value="1"/>
</dbReference>
<accession>Q2KZX3</accession>
<dbReference type="OrthoDB" id="9768329at2"/>
<evidence type="ECO:0000256" key="7">
    <source>
        <dbReference type="RuleBase" id="RU000320"/>
    </source>
</evidence>
<organism evidence="10 11">
    <name type="scientific">Bordetella avium (strain 197N)</name>
    <dbReference type="NCBI Taxonomy" id="360910"/>
    <lineage>
        <taxon>Bacteria</taxon>
        <taxon>Pseudomonadati</taxon>
        <taxon>Pseudomonadota</taxon>
        <taxon>Betaproteobacteria</taxon>
        <taxon>Burkholderiales</taxon>
        <taxon>Alcaligenaceae</taxon>
        <taxon>Bordetella</taxon>
    </lineage>
</organism>
<gene>
    <name evidence="10" type="primary">phaD</name>
    <name evidence="10" type="ordered locus">BAV2000</name>
</gene>
<feature type="transmembrane region" description="Helical" evidence="8">
    <location>
        <begin position="252"/>
        <end position="274"/>
    </location>
</feature>
<dbReference type="InterPro" id="IPR050586">
    <property type="entry name" value="CPA3_Na-H_Antiporter_D"/>
</dbReference>
<feature type="transmembrane region" description="Helical" evidence="8">
    <location>
        <begin position="116"/>
        <end position="133"/>
    </location>
</feature>
<feature type="transmembrane region" description="Helical" evidence="8">
    <location>
        <begin position="389"/>
        <end position="412"/>
    </location>
</feature>
<dbReference type="GeneID" id="92934938"/>
<dbReference type="STRING" id="360910.BAV2000"/>
<feature type="transmembrane region" description="Helical" evidence="8">
    <location>
        <begin position="311"/>
        <end position="332"/>
    </location>
</feature>
<feature type="transmembrane region" description="Helical" evidence="8">
    <location>
        <begin position="139"/>
        <end position="157"/>
    </location>
</feature>
<evidence type="ECO:0000259" key="9">
    <source>
        <dbReference type="Pfam" id="PF00361"/>
    </source>
</evidence>
<evidence type="ECO:0000256" key="6">
    <source>
        <dbReference type="ARBA" id="ARBA00023136"/>
    </source>
</evidence>
<dbReference type="PANTHER" id="PTHR42703">
    <property type="entry name" value="NADH DEHYDROGENASE"/>
    <property type="match status" value="1"/>
</dbReference>
<comment type="similarity">
    <text evidence="2">Belongs to the CPA3 antiporters (TC 2.A.63) subunit D family.</text>
</comment>
<keyword evidence="6 8" id="KW-0472">Membrane</keyword>
<evidence type="ECO:0000256" key="3">
    <source>
        <dbReference type="ARBA" id="ARBA00022475"/>
    </source>
</evidence>
<dbReference type="GO" id="GO:0005886">
    <property type="term" value="C:plasma membrane"/>
    <property type="evidence" value="ECO:0007669"/>
    <property type="project" value="UniProtKB-SubCell"/>
</dbReference>
<evidence type="ECO:0000256" key="1">
    <source>
        <dbReference type="ARBA" id="ARBA00004651"/>
    </source>
</evidence>
<keyword evidence="4 7" id="KW-0812">Transmembrane</keyword>
<dbReference type="EMBL" id="AM167904">
    <property type="protein sequence ID" value="CAJ49609.1"/>
    <property type="molecule type" value="Genomic_DNA"/>
</dbReference>
<evidence type="ECO:0000256" key="5">
    <source>
        <dbReference type="ARBA" id="ARBA00022989"/>
    </source>
</evidence>
<name>Q2KZX3_BORA1</name>
<feature type="transmembrane region" description="Helical" evidence="8">
    <location>
        <begin position="6"/>
        <end position="26"/>
    </location>
</feature>
<feature type="transmembrane region" description="Helical" evidence="8">
    <location>
        <begin position="286"/>
        <end position="304"/>
    </location>
</feature>
<dbReference type="Pfam" id="PF00361">
    <property type="entry name" value="Proton_antipo_M"/>
    <property type="match status" value="1"/>
</dbReference>
<feature type="domain" description="NADH:quinone oxidoreductase/Mrp antiporter transmembrane" evidence="9">
    <location>
        <begin position="136"/>
        <end position="435"/>
    </location>
</feature>
<dbReference type="RefSeq" id="WP_012417666.1">
    <property type="nucleotide sequence ID" value="NC_010645.1"/>
</dbReference>